<protein>
    <submittedName>
        <fullName evidence="2">Uncharacterized protein</fullName>
    </submittedName>
</protein>
<organism evidence="2 3">
    <name type="scientific">Streptomyces alanosinicus</name>
    <dbReference type="NCBI Taxonomy" id="68171"/>
    <lineage>
        <taxon>Bacteria</taxon>
        <taxon>Bacillati</taxon>
        <taxon>Actinomycetota</taxon>
        <taxon>Actinomycetes</taxon>
        <taxon>Kitasatosporales</taxon>
        <taxon>Streptomycetaceae</taxon>
        <taxon>Streptomyces</taxon>
    </lineage>
</organism>
<name>A0A918YQL3_9ACTN</name>
<evidence type="ECO:0000313" key="2">
    <source>
        <dbReference type="EMBL" id="GHE12824.1"/>
    </source>
</evidence>
<dbReference type="EMBL" id="BMVG01000036">
    <property type="protein sequence ID" value="GHE12824.1"/>
    <property type="molecule type" value="Genomic_DNA"/>
</dbReference>
<evidence type="ECO:0000256" key="1">
    <source>
        <dbReference type="SAM" id="MobiDB-lite"/>
    </source>
</evidence>
<reference evidence="2" key="2">
    <citation type="submission" date="2020-09" db="EMBL/GenBank/DDBJ databases">
        <authorList>
            <person name="Sun Q."/>
            <person name="Ohkuma M."/>
        </authorList>
    </citation>
    <scope>NUCLEOTIDE SEQUENCE</scope>
    <source>
        <strain evidence="2">JCM 4714</strain>
    </source>
</reference>
<dbReference type="AlphaFoldDB" id="A0A918YQL3"/>
<sequence>MQAGRAEGDLTGVGMYVEAATLGTRTRRSVTFENGDGVAMLLQDARAGKSAEAGADNRDAGGVCGVHGSIPLKGT</sequence>
<gene>
    <name evidence="2" type="ORF">GCM10010339_77750</name>
</gene>
<proteinExistence type="predicted"/>
<reference evidence="2" key="1">
    <citation type="journal article" date="2014" name="Int. J. Syst. Evol. Microbiol.">
        <title>Complete genome sequence of Corynebacterium casei LMG S-19264T (=DSM 44701T), isolated from a smear-ripened cheese.</title>
        <authorList>
            <consortium name="US DOE Joint Genome Institute (JGI-PGF)"/>
            <person name="Walter F."/>
            <person name="Albersmeier A."/>
            <person name="Kalinowski J."/>
            <person name="Ruckert C."/>
        </authorList>
    </citation>
    <scope>NUCLEOTIDE SEQUENCE</scope>
    <source>
        <strain evidence="2">JCM 4714</strain>
    </source>
</reference>
<keyword evidence="3" id="KW-1185">Reference proteome</keyword>
<comment type="caution">
    <text evidence="2">The sequence shown here is derived from an EMBL/GenBank/DDBJ whole genome shotgun (WGS) entry which is preliminary data.</text>
</comment>
<accession>A0A918YQL3</accession>
<feature type="region of interest" description="Disordered" evidence="1">
    <location>
        <begin position="52"/>
        <end position="75"/>
    </location>
</feature>
<evidence type="ECO:0000313" key="3">
    <source>
        <dbReference type="Proteomes" id="UP000655443"/>
    </source>
</evidence>
<dbReference type="Proteomes" id="UP000655443">
    <property type="component" value="Unassembled WGS sequence"/>
</dbReference>